<dbReference type="GO" id="GO:0016491">
    <property type="term" value="F:oxidoreductase activity"/>
    <property type="evidence" value="ECO:0007669"/>
    <property type="project" value="InterPro"/>
</dbReference>
<dbReference type="Proteomes" id="UP000054196">
    <property type="component" value="Unassembled WGS sequence"/>
</dbReference>
<dbReference type="PANTHER" id="PTHR13887">
    <property type="entry name" value="GLUTATHIONE S-TRANSFERASE KAPPA"/>
    <property type="match status" value="1"/>
</dbReference>
<organism evidence="2 3">
    <name type="scientific">Punctularia strigosozonata (strain HHB-11173)</name>
    <name type="common">White-rot fungus</name>
    <dbReference type="NCBI Taxonomy" id="741275"/>
    <lineage>
        <taxon>Eukaryota</taxon>
        <taxon>Fungi</taxon>
        <taxon>Dikarya</taxon>
        <taxon>Basidiomycota</taxon>
        <taxon>Agaricomycotina</taxon>
        <taxon>Agaricomycetes</taxon>
        <taxon>Corticiales</taxon>
        <taxon>Punctulariaceae</taxon>
        <taxon>Punctularia</taxon>
    </lineage>
</organism>
<dbReference type="Pfam" id="PF01323">
    <property type="entry name" value="DSBA"/>
    <property type="match status" value="1"/>
</dbReference>
<dbReference type="HOGENOM" id="CLU_069253_0_1_1"/>
<keyword evidence="3" id="KW-1185">Reference proteome</keyword>
<evidence type="ECO:0000313" key="2">
    <source>
        <dbReference type="EMBL" id="EIN03776.1"/>
    </source>
</evidence>
<sequence>MQRPRTIKFTVFSDWLCPWCYINQRELEIAIERCADLPLQFEIEYRPFRLNDALSDDLPVNKTKLMSVKYGADKWAAMQKVLAQRGAQLGITFSPEPKMMQTTRAHRLMLKAWQLGGMQLQQAFAKKLFKALFEDGQLAGDAEVLSDIAEQAGVMTKDSALDFLETDECQPEVEALIADARRKGVSGVPFNVIDGKWVISGGQTADVFVQIFNKLAHCEHYAPAPVKAHPEADQCPPSLLTVKGANGNVGNGVNGHADIPLNGKVNGATCPLGNGICAAS</sequence>
<dbReference type="Gene3D" id="3.40.30.10">
    <property type="entry name" value="Glutaredoxin"/>
    <property type="match status" value="1"/>
</dbReference>
<dbReference type="KEGG" id="psq:PUNSTDRAFT_146928"/>
<proteinExistence type="predicted"/>
<evidence type="ECO:0000313" key="3">
    <source>
        <dbReference type="Proteomes" id="UP000054196"/>
    </source>
</evidence>
<dbReference type="OrthoDB" id="1930760at2759"/>
<dbReference type="GeneID" id="18881741"/>
<dbReference type="OMA" id="CTIGYKR"/>
<dbReference type="SUPFAM" id="SSF52833">
    <property type="entry name" value="Thioredoxin-like"/>
    <property type="match status" value="1"/>
</dbReference>
<accession>R7S3I2</accession>
<dbReference type="eggNOG" id="ENOG502QTH7">
    <property type="taxonomic scope" value="Eukaryota"/>
</dbReference>
<protein>
    <submittedName>
        <fullName evidence="2">Thioredoxin-like protein</fullName>
    </submittedName>
</protein>
<dbReference type="InterPro" id="IPR036249">
    <property type="entry name" value="Thioredoxin-like_sf"/>
</dbReference>
<dbReference type="RefSeq" id="XP_007389061.1">
    <property type="nucleotide sequence ID" value="XM_007388999.1"/>
</dbReference>
<gene>
    <name evidence="2" type="ORF">PUNSTDRAFT_146928</name>
</gene>
<dbReference type="AlphaFoldDB" id="R7S3I2"/>
<feature type="domain" description="DSBA-like thioredoxin" evidence="1">
    <location>
        <begin position="11"/>
        <end position="210"/>
    </location>
</feature>
<evidence type="ECO:0000259" key="1">
    <source>
        <dbReference type="Pfam" id="PF01323"/>
    </source>
</evidence>
<name>R7S3I2_PUNST</name>
<reference evidence="3" key="1">
    <citation type="journal article" date="2012" name="Science">
        <title>The Paleozoic origin of enzymatic lignin decomposition reconstructed from 31 fungal genomes.</title>
        <authorList>
            <person name="Floudas D."/>
            <person name="Binder M."/>
            <person name="Riley R."/>
            <person name="Barry K."/>
            <person name="Blanchette R.A."/>
            <person name="Henrissat B."/>
            <person name="Martinez A.T."/>
            <person name="Otillar R."/>
            <person name="Spatafora J.W."/>
            <person name="Yadav J.S."/>
            <person name="Aerts A."/>
            <person name="Benoit I."/>
            <person name="Boyd A."/>
            <person name="Carlson A."/>
            <person name="Copeland A."/>
            <person name="Coutinho P.M."/>
            <person name="de Vries R.P."/>
            <person name="Ferreira P."/>
            <person name="Findley K."/>
            <person name="Foster B."/>
            <person name="Gaskell J."/>
            <person name="Glotzer D."/>
            <person name="Gorecki P."/>
            <person name="Heitman J."/>
            <person name="Hesse C."/>
            <person name="Hori C."/>
            <person name="Igarashi K."/>
            <person name="Jurgens J.A."/>
            <person name="Kallen N."/>
            <person name="Kersten P."/>
            <person name="Kohler A."/>
            <person name="Kuees U."/>
            <person name="Kumar T.K.A."/>
            <person name="Kuo A."/>
            <person name="LaButti K."/>
            <person name="Larrondo L.F."/>
            <person name="Lindquist E."/>
            <person name="Ling A."/>
            <person name="Lombard V."/>
            <person name="Lucas S."/>
            <person name="Lundell T."/>
            <person name="Martin R."/>
            <person name="McLaughlin D.J."/>
            <person name="Morgenstern I."/>
            <person name="Morin E."/>
            <person name="Murat C."/>
            <person name="Nagy L.G."/>
            <person name="Nolan M."/>
            <person name="Ohm R.A."/>
            <person name="Patyshakuliyeva A."/>
            <person name="Rokas A."/>
            <person name="Ruiz-Duenas F.J."/>
            <person name="Sabat G."/>
            <person name="Salamov A."/>
            <person name="Samejima M."/>
            <person name="Schmutz J."/>
            <person name="Slot J.C."/>
            <person name="St John F."/>
            <person name="Stenlid J."/>
            <person name="Sun H."/>
            <person name="Sun S."/>
            <person name="Syed K."/>
            <person name="Tsang A."/>
            <person name="Wiebenga A."/>
            <person name="Young D."/>
            <person name="Pisabarro A."/>
            <person name="Eastwood D.C."/>
            <person name="Martin F."/>
            <person name="Cullen D."/>
            <person name="Grigoriev I.V."/>
            <person name="Hibbett D.S."/>
        </authorList>
    </citation>
    <scope>NUCLEOTIDE SEQUENCE [LARGE SCALE GENOMIC DNA]</scope>
    <source>
        <strain evidence="3">HHB-11173 SS5</strain>
    </source>
</reference>
<dbReference type="InterPro" id="IPR001853">
    <property type="entry name" value="DSBA-like_thioredoxin_dom"/>
</dbReference>
<dbReference type="EMBL" id="JH687559">
    <property type="protein sequence ID" value="EIN03776.1"/>
    <property type="molecule type" value="Genomic_DNA"/>
</dbReference>
<dbReference type="PANTHER" id="PTHR13887:SF41">
    <property type="entry name" value="THIOREDOXIN SUPERFAMILY PROTEIN"/>
    <property type="match status" value="1"/>
</dbReference>
<dbReference type="CDD" id="cd03024">
    <property type="entry name" value="DsbA_FrnE"/>
    <property type="match status" value="1"/>
</dbReference>